<organism evidence="2 3">
    <name type="scientific">Aphanomyces euteiches</name>
    <dbReference type="NCBI Taxonomy" id="100861"/>
    <lineage>
        <taxon>Eukaryota</taxon>
        <taxon>Sar</taxon>
        <taxon>Stramenopiles</taxon>
        <taxon>Oomycota</taxon>
        <taxon>Saprolegniomycetes</taxon>
        <taxon>Saprolegniales</taxon>
        <taxon>Verrucalvaceae</taxon>
        <taxon>Aphanomyces</taxon>
    </lineage>
</organism>
<keyword evidence="3" id="KW-1185">Reference proteome</keyword>
<dbReference type="Proteomes" id="UP000481153">
    <property type="component" value="Unassembled WGS sequence"/>
</dbReference>
<feature type="region of interest" description="Disordered" evidence="1">
    <location>
        <begin position="1"/>
        <end position="34"/>
    </location>
</feature>
<accession>A0A6G0XIH4</accession>
<evidence type="ECO:0000256" key="1">
    <source>
        <dbReference type="SAM" id="MobiDB-lite"/>
    </source>
</evidence>
<dbReference type="VEuPathDB" id="FungiDB:AeMF1_012208"/>
<name>A0A6G0XIH4_9STRA</name>
<evidence type="ECO:0000313" key="3">
    <source>
        <dbReference type="Proteomes" id="UP000481153"/>
    </source>
</evidence>
<comment type="caution">
    <text evidence="2">The sequence shown here is derived from an EMBL/GenBank/DDBJ whole genome shotgun (WGS) entry which is preliminary data.</text>
</comment>
<proteinExistence type="predicted"/>
<feature type="compositionally biased region" description="Basic and acidic residues" evidence="1">
    <location>
        <begin position="12"/>
        <end position="22"/>
    </location>
</feature>
<reference evidence="2 3" key="1">
    <citation type="submission" date="2019-07" db="EMBL/GenBank/DDBJ databases">
        <title>Genomics analysis of Aphanomyces spp. identifies a new class of oomycete effector associated with host adaptation.</title>
        <authorList>
            <person name="Gaulin E."/>
        </authorList>
    </citation>
    <scope>NUCLEOTIDE SEQUENCE [LARGE SCALE GENOMIC DNA]</scope>
    <source>
        <strain evidence="2 3">ATCC 201684</strain>
    </source>
</reference>
<dbReference type="AlphaFoldDB" id="A0A6G0XIH4"/>
<protein>
    <submittedName>
        <fullName evidence="2">Uncharacterized protein</fullName>
    </submittedName>
</protein>
<sequence>MHNHLKQQTIDKQQRQQDDDALQRSVPSCTEDMKILPRAKVRSKEEEKAHKAKLRARLDAELQKKHLRHEQMQQVQRHEGVYFLSCVEKQSQLEREAVARQKQQDKETLIREWARQTK</sequence>
<gene>
    <name evidence="2" type="ORF">Ae201684_004338</name>
</gene>
<dbReference type="EMBL" id="VJMJ01000054">
    <property type="protein sequence ID" value="KAF0740097.1"/>
    <property type="molecule type" value="Genomic_DNA"/>
</dbReference>
<evidence type="ECO:0000313" key="2">
    <source>
        <dbReference type="EMBL" id="KAF0740097.1"/>
    </source>
</evidence>